<keyword evidence="1" id="KW-0472">Membrane</keyword>
<reference evidence="2 3" key="1">
    <citation type="submission" date="2017-01" db="EMBL/GenBank/DDBJ databases">
        <title>A Red Light-Sensitive Sensory Rhodopsin I From Haloarcula taiwanensis, A New Haloarchaeon Isolated From Taiwan.</title>
        <authorList>
            <person name="Yang C.-S."/>
            <person name="Han Y.-A."/>
            <person name="Chen P.-C."/>
            <person name="Ng W.V."/>
            <person name="Chen T.-W."/>
        </authorList>
    </citation>
    <scope>NUCLEOTIDE SEQUENCE [LARGE SCALE GENOMIC DNA]</scope>
    <source>
        <strain evidence="2 3">Taiwanensis</strain>
    </source>
</reference>
<gene>
    <name evidence="2" type="ORF">BVU17_15355</name>
</gene>
<dbReference type="OrthoDB" id="231892at2157"/>
<proteinExistence type="predicted"/>
<evidence type="ECO:0000313" key="3">
    <source>
        <dbReference type="Proteomes" id="UP000242917"/>
    </source>
</evidence>
<dbReference type="KEGG" id="hta:BVU17_15355"/>
<name>A0A2H5A2M5_9EURY</name>
<accession>A0A2H5A2M5</accession>
<dbReference type="Proteomes" id="UP000242917">
    <property type="component" value="Chromosome II"/>
</dbReference>
<protein>
    <submittedName>
        <fullName evidence="2">Uncharacterized protein</fullName>
    </submittedName>
</protein>
<evidence type="ECO:0000313" key="2">
    <source>
        <dbReference type="EMBL" id="AUG48973.1"/>
    </source>
</evidence>
<feature type="transmembrane region" description="Helical" evidence="1">
    <location>
        <begin position="31"/>
        <end position="49"/>
    </location>
</feature>
<keyword evidence="1" id="KW-0812">Transmembrane</keyword>
<sequence>MLSIPVSRLPLIGLFAIPFVVAFVVALEPVAFLAVINTALIVVAVRVMFGADDITTIKRAVSRRR</sequence>
<organism evidence="2 3">
    <name type="scientific">Haloarcula taiwanensis</name>
    <dbReference type="NCBI Taxonomy" id="1932004"/>
    <lineage>
        <taxon>Archaea</taxon>
        <taxon>Methanobacteriati</taxon>
        <taxon>Methanobacteriota</taxon>
        <taxon>Stenosarchaea group</taxon>
        <taxon>Halobacteria</taxon>
        <taxon>Halobacteriales</taxon>
        <taxon>Haloarculaceae</taxon>
        <taxon>Haloarcula</taxon>
    </lineage>
</organism>
<feature type="transmembrane region" description="Helical" evidence="1">
    <location>
        <begin position="7"/>
        <end position="25"/>
    </location>
</feature>
<keyword evidence="1" id="KW-1133">Transmembrane helix</keyword>
<dbReference type="EMBL" id="CP019155">
    <property type="protein sequence ID" value="AUG48973.1"/>
    <property type="molecule type" value="Genomic_DNA"/>
</dbReference>
<dbReference type="AlphaFoldDB" id="A0A2H5A2M5"/>
<evidence type="ECO:0000256" key="1">
    <source>
        <dbReference type="SAM" id="Phobius"/>
    </source>
</evidence>
<keyword evidence="3" id="KW-1185">Reference proteome</keyword>